<dbReference type="GO" id="GO:0016491">
    <property type="term" value="F:oxidoreductase activity"/>
    <property type="evidence" value="ECO:0007669"/>
    <property type="project" value="UniProtKB-KW"/>
</dbReference>
<dbReference type="FunFam" id="3.20.20.100:FF:000004">
    <property type="entry name" value="Oxidoreductase, aldo/keto reductase"/>
    <property type="match status" value="1"/>
</dbReference>
<sequence length="394" mass="44509">MRRFPPVTTVKINSPGHHLLSRLFSGIGHVFQNAIHEACSPSTLVFDINAQTQTDISRRVGSSGLKVSRIIIGCMTYGDKNWQPWVLDQEEAFPILKHAYDAGINTFDVADTYSNGRSEEILGAFLKEYRIPRNKVVIMTKVFHYVNPARGAVDAAGQGRNDDVQVNQVGLSRKHIFDAVDASIARLGTYIDVLQTHRLDHEVSLEEAMKALNDVVESGKARYIGASSMAAWEFQMAQNIAEKHNWHRFISMQGFYNLLYREEEREMNPYCAATSVGLFPWSPLAAGVLTHSWEDRTDEREKTDIFLKLLFRNKEIQGDKEIVQRVQKVAEKRGFSMAIIAIAWVLSKGIMAPICGLYTKQQVDDSVKALSVQLTEEEIKYLEEVYVSKAVMGY</sequence>
<evidence type="ECO:0000256" key="1">
    <source>
        <dbReference type="ARBA" id="ARBA00023002"/>
    </source>
</evidence>
<keyword evidence="4" id="KW-1185">Reference proteome</keyword>
<dbReference type="PANTHER" id="PTHR43364:SF15">
    <property type="entry name" value="ARYL-ALCOHOL DEHYDROGENASE AAD16-RELATED"/>
    <property type="match status" value="1"/>
</dbReference>
<dbReference type="Proteomes" id="UP000566819">
    <property type="component" value="Unassembled WGS sequence"/>
</dbReference>
<evidence type="ECO:0000313" key="3">
    <source>
        <dbReference type="EMBL" id="KAF4631346.1"/>
    </source>
</evidence>
<comment type="caution">
    <text evidence="3">The sequence shown here is derived from an EMBL/GenBank/DDBJ whole genome shotgun (WGS) entry which is preliminary data.</text>
</comment>
<dbReference type="EMBL" id="JAAMPI010000454">
    <property type="protein sequence ID" value="KAF4631346.1"/>
    <property type="molecule type" value="Genomic_DNA"/>
</dbReference>
<dbReference type="GO" id="GO:0005829">
    <property type="term" value="C:cytosol"/>
    <property type="evidence" value="ECO:0007669"/>
    <property type="project" value="UniProtKB-ARBA"/>
</dbReference>
<evidence type="ECO:0000313" key="4">
    <source>
        <dbReference type="Proteomes" id="UP000566819"/>
    </source>
</evidence>
<dbReference type="Gene3D" id="3.20.20.100">
    <property type="entry name" value="NADP-dependent oxidoreductase domain"/>
    <property type="match status" value="1"/>
</dbReference>
<proteinExistence type="predicted"/>
<reference evidence="3 4" key="1">
    <citation type="submission" date="2020-03" db="EMBL/GenBank/DDBJ databases">
        <title>Draft Genome Sequence of Cudoniella acicularis.</title>
        <authorList>
            <person name="Buettner E."/>
            <person name="Kellner H."/>
        </authorList>
    </citation>
    <scope>NUCLEOTIDE SEQUENCE [LARGE SCALE GENOMIC DNA]</scope>
    <source>
        <strain evidence="3 4">DSM 108380</strain>
    </source>
</reference>
<name>A0A8H4W2P6_9HELO</name>
<protein>
    <recommendedName>
        <fullName evidence="2">NADP-dependent oxidoreductase domain-containing protein</fullName>
    </recommendedName>
</protein>
<feature type="domain" description="NADP-dependent oxidoreductase" evidence="2">
    <location>
        <begin position="69"/>
        <end position="386"/>
    </location>
</feature>
<dbReference type="AlphaFoldDB" id="A0A8H4W2P6"/>
<accession>A0A8H4W2P6</accession>
<dbReference type="Pfam" id="PF00248">
    <property type="entry name" value="Aldo_ket_red"/>
    <property type="match status" value="1"/>
</dbReference>
<dbReference type="InterPro" id="IPR036812">
    <property type="entry name" value="NAD(P)_OxRdtase_dom_sf"/>
</dbReference>
<dbReference type="PANTHER" id="PTHR43364">
    <property type="entry name" value="NADH-SPECIFIC METHYLGLYOXAL REDUCTASE-RELATED"/>
    <property type="match status" value="1"/>
</dbReference>
<organism evidence="3 4">
    <name type="scientific">Cudoniella acicularis</name>
    <dbReference type="NCBI Taxonomy" id="354080"/>
    <lineage>
        <taxon>Eukaryota</taxon>
        <taxon>Fungi</taxon>
        <taxon>Dikarya</taxon>
        <taxon>Ascomycota</taxon>
        <taxon>Pezizomycotina</taxon>
        <taxon>Leotiomycetes</taxon>
        <taxon>Helotiales</taxon>
        <taxon>Tricladiaceae</taxon>
        <taxon>Cudoniella</taxon>
    </lineage>
</organism>
<gene>
    <name evidence="3" type="ORF">G7Y89_g6791</name>
</gene>
<dbReference type="OrthoDB" id="1720422at2759"/>
<evidence type="ECO:0000259" key="2">
    <source>
        <dbReference type="Pfam" id="PF00248"/>
    </source>
</evidence>
<dbReference type="InterPro" id="IPR050523">
    <property type="entry name" value="AKR_Detox_Biosynth"/>
</dbReference>
<dbReference type="CDD" id="cd19079">
    <property type="entry name" value="AKR_EcYajO-like"/>
    <property type="match status" value="1"/>
</dbReference>
<dbReference type="SUPFAM" id="SSF51430">
    <property type="entry name" value="NAD(P)-linked oxidoreductase"/>
    <property type="match status" value="1"/>
</dbReference>
<keyword evidence="1" id="KW-0560">Oxidoreductase</keyword>
<dbReference type="InterPro" id="IPR023210">
    <property type="entry name" value="NADP_OxRdtase_dom"/>
</dbReference>